<protein>
    <submittedName>
        <fullName evidence="2">Exodeoxyribonuclease I</fullName>
        <ecNumber evidence="2">3.1.11.1</ecNumber>
    </submittedName>
</protein>
<feature type="domain" description="ExoI C-terminal" evidence="1">
    <location>
        <begin position="1"/>
        <end position="79"/>
    </location>
</feature>
<dbReference type="Proteomes" id="UP000254495">
    <property type="component" value="Unassembled WGS sequence"/>
</dbReference>
<dbReference type="Pfam" id="PF26016">
    <property type="entry name" value="ExoI_C"/>
    <property type="match status" value="1"/>
</dbReference>
<sequence length="167" mass="19317">MLINELKSCCSIIGARNFPGTLDYAEQQRWLEHRRQVFTPELLQGYADELQMLAQQYADDKEKVALLKALLAVRGRDRSNLKPPPLVRRRTMLSQAFLNGDAPRCIANLLIIGDGMSFFCRPLWDCFSCLGAIKLNYQLIAAGHFCQCCFCFYEWKRTDPRHHIQLF</sequence>
<dbReference type="Gene3D" id="1.10.287.1240">
    <property type="match status" value="1"/>
</dbReference>
<dbReference type="GO" id="GO:0008310">
    <property type="term" value="F:single-stranded DNA 3'-5' DNA exonuclease activity"/>
    <property type="evidence" value="ECO:0007669"/>
    <property type="project" value="UniProtKB-EC"/>
</dbReference>
<dbReference type="GO" id="GO:0006281">
    <property type="term" value="P:DNA repair"/>
    <property type="evidence" value="ECO:0007669"/>
    <property type="project" value="InterPro"/>
</dbReference>
<dbReference type="EC" id="3.1.11.1" evidence="2"/>
<evidence type="ECO:0000259" key="1">
    <source>
        <dbReference type="PROSITE" id="PS51785"/>
    </source>
</evidence>
<accession>A0A376VJH2</accession>
<evidence type="ECO:0000313" key="3">
    <source>
        <dbReference type="Proteomes" id="UP000254495"/>
    </source>
</evidence>
<evidence type="ECO:0000313" key="2">
    <source>
        <dbReference type="EMBL" id="STJ10708.1"/>
    </source>
</evidence>
<dbReference type="PROSITE" id="PS51785">
    <property type="entry name" value="EXOI_C"/>
    <property type="match status" value="1"/>
</dbReference>
<reference evidence="2 3" key="1">
    <citation type="submission" date="2018-06" db="EMBL/GenBank/DDBJ databases">
        <authorList>
            <consortium name="Pathogen Informatics"/>
            <person name="Doyle S."/>
        </authorList>
    </citation>
    <scope>NUCLEOTIDE SEQUENCE [LARGE SCALE GENOMIC DNA]</scope>
    <source>
        <strain evidence="2 3">NCTC9077</strain>
    </source>
</reference>
<gene>
    <name evidence="2" type="primary">sbcB_1</name>
    <name evidence="2" type="ORF">NCTC9077_02392</name>
</gene>
<dbReference type="EMBL" id="UGCU01000001">
    <property type="protein sequence ID" value="STJ10708.1"/>
    <property type="molecule type" value="Genomic_DNA"/>
</dbReference>
<keyword evidence="2" id="KW-0378">Hydrolase</keyword>
<dbReference type="AlphaFoldDB" id="A0A376VJH2"/>
<dbReference type="InterPro" id="IPR058561">
    <property type="entry name" value="Exonuc_1_C"/>
</dbReference>
<proteinExistence type="predicted"/>
<organism evidence="2 3">
    <name type="scientific">Escherichia coli</name>
    <dbReference type="NCBI Taxonomy" id="562"/>
    <lineage>
        <taxon>Bacteria</taxon>
        <taxon>Pseudomonadati</taxon>
        <taxon>Pseudomonadota</taxon>
        <taxon>Gammaproteobacteria</taxon>
        <taxon>Enterobacterales</taxon>
        <taxon>Enterobacteriaceae</taxon>
        <taxon>Escherichia</taxon>
    </lineage>
</organism>
<name>A0A376VJH2_ECOLX</name>